<protein>
    <recommendedName>
        <fullName evidence="4">GED domain-containing protein</fullName>
    </recommendedName>
</protein>
<dbReference type="InterPro" id="IPR020850">
    <property type="entry name" value="GED_dom"/>
</dbReference>
<evidence type="ECO:0000256" key="1">
    <source>
        <dbReference type="ARBA" id="ARBA00022741"/>
    </source>
</evidence>
<dbReference type="Pfam" id="PF00350">
    <property type="entry name" value="Dynamin_N"/>
    <property type="match status" value="1"/>
</dbReference>
<dbReference type="Gene3D" id="3.40.50.300">
    <property type="entry name" value="P-loop containing nucleotide triphosphate hydrolases"/>
    <property type="match status" value="1"/>
</dbReference>
<keyword evidence="2" id="KW-0342">GTP-binding</keyword>
<feature type="region of interest" description="Disordered" evidence="3">
    <location>
        <begin position="214"/>
        <end position="249"/>
    </location>
</feature>
<dbReference type="PANTHER" id="PTHR11566:SF131">
    <property type="entry name" value="GTPASE, PUTATIVE (AFU_ORTHOLOGUE AFUA_6G07630)-RELATED"/>
    <property type="match status" value="1"/>
</dbReference>
<dbReference type="InterPro" id="IPR045063">
    <property type="entry name" value="Dynamin_N"/>
</dbReference>
<evidence type="ECO:0000256" key="3">
    <source>
        <dbReference type="SAM" id="MobiDB-lite"/>
    </source>
</evidence>
<feature type="region of interest" description="Disordered" evidence="3">
    <location>
        <begin position="149"/>
        <end position="170"/>
    </location>
</feature>
<feature type="domain" description="GED" evidence="4">
    <location>
        <begin position="807"/>
        <end position="898"/>
    </location>
</feature>
<gene>
    <name evidence="5" type="ORF">Q9L58_000393</name>
</gene>
<proteinExistence type="predicted"/>
<sequence>MVRREEEYPTDHDAYTRGPVQSDVCGSDDTITPTTIGPQVHPIEEVLQTDAGLEILGGGMRRMVDLVNRLRASGIEDLGLPLPRIAVVGNQSAGKSSLIEAISGIKVPRYTGTCTRCPLEINLSESNDPAEAWNCRISLRFKKRYDPSLAAKPSRSSNNSNRTHGSPWVDQPTEQVSFLDITDKNQVEPVLVAAQRAVLNPSKNWREYVYELRPGSSPHHAGGKTRAPRPAKGEPGVWSGFPKRQTMDPKKNAEEDFEVKFSPNVVCMEITGPELPNLAFIDLPGVIQTTESESEHYLIDLVTDLVKEYVQEEDCLIMLAMTMKDDAVNQSAARLAREFGEERTIGALTKPDTVGPGEYDQWINILRGNSHRLKHGYFVTKQPNQEQLTQGIDHAQARAQEAEFFKNTDPWKGELLDLKDRFGTQALQSYLAKELGELIRKRLPQIIDSIRKQHAEVKEELSSLPPPPTDNQTFLVHNLIRDFDTTLGCRLRGDSGHNDFQKDLRRTAEEFQQALKKVRPTIFLIEDMRDENTIALSLDSPRKAGASGRGNRRENEWFGDREREASPSLRKGRRNQQPEIHLLSSDEGPGSQSKRRRGTNDQMATPVSKRSKRTPGENESHKFNLPQIRHIIDSTATARIPGQVDPSATTNFIKQTLVLWSPIVNEFLDSCGQLLNELVNQCFSSIFKEYKKSPIYKAVWDIITRLVNESFHNQKAAVQYLLELEQEQVTTLNEEDYQRHTESHLRILSDRRARNIEDQNTKEAQTLAAEMATTEAKKNGDNVTPRKKRGPLPISVREGEPDPYKKEIGVLATVKAYSEVAQKRFVDNVYMSIQSGFTSKFRAIILETLQTGLGLKGPDVAEICSDLLVEDPQKEQRRKELLGRIEQLTRAMDELSRL</sequence>
<dbReference type="Pfam" id="PF01031">
    <property type="entry name" value="Dynamin_M"/>
    <property type="match status" value="1"/>
</dbReference>
<dbReference type="SMART" id="SM00053">
    <property type="entry name" value="DYNc"/>
    <property type="match status" value="1"/>
</dbReference>
<name>A0ABR3GWZ3_9PEZI</name>
<feature type="region of interest" description="Disordered" evidence="3">
    <location>
        <begin position="1"/>
        <end position="24"/>
    </location>
</feature>
<dbReference type="CDD" id="cd08771">
    <property type="entry name" value="DLP_1"/>
    <property type="match status" value="1"/>
</dbReference>
<feature type="compositionally biased region" description="Basic and acidic residues" evidence="3">
    <location>
        <begin position="551"/>
        <end position="565"/>
    </location>
</feature>
<dbReference type="PRINTS" id="PR00195">
    <property type="entry name" value="DYNAMIN"/>
</dbReference>
<reference evidence="5 6" key="1">
    <citation type="submission" date="2024-02" db="EMBL/GenBank/DDBJ databases">
        <title>Discinaceae phylogenomics.</title>
        <authorList>
            <person name="Dirks A.C."/>
            <person name="James T.Y."/>
        </authorList>
    </citation>
    <scope>NUCLEOTIDE SEQUENCE [LARGE SCALE GENOMIC DNA]</scope>
    <source>
        <strain evidence="5 6">ACD0624</strain>
    </source>
</reference>
<dbReference type="SUPFAM" id="SSF52540">
    <property type="entry name" value="P-loop containing nucleoside triphosphate hydrolases"/>
    <property type="match status" value="1"/>
</dbReference>
<evidence type="ECO:0000256" key="2">
    <source>
        <dbReference type="ARBA" id="ARBA00023134"/>
    </source>
</evidence>
<feature type="region of interest" description="Disordered" evidence="3">
    <location>
        <begin position="775"/>
        <end position="799"/>
    </location>
</feature>
<evidence type="ECO:0000313" key="5">
    <source>
        <dbReference type="EMBL" id="KAL0640425.1"/>
    </source>
</evidence>
<dbReference type="PANTHER" id="PTHR11566">
    <property type="entry name" value="DYNAMIN"/>
    <property type="match status" value="1"/>
</dbReference>
<comment type="caution">
    <text evidence="5">The sequence shown here is derived from an EMBL/GenBank/DDBJ whole genome shotgun (WGS) entry which is preliminary data.</text>
</comment>
<dbReference type="InterPro" id="IPR027417">
    <property type="entry name" value="P-loop_NTPase"/>
</dbReference>
<organism evidence="5 6">
    <name type="scientific">Discina gigas</name>
    <dbReference type="NCBI Taxonomy" id="1032678"/>
    <lineage>
        <taxon>Eukaryota</taxon>
        <taxon>Fungi</taxon>
        <taxon>Dikarya</taxon>
        <taxon>Ascomycota</taxon>
        <taxon>Pezizomycotina</taxon>
        <taxon>Pezizomycetes</taxon>
        <taxon>Pezizales</taxon>
        <taxon>Discinaceae</taxon>
        <taxon>Discina</taxon>
    </lineage>
</organism>
<accession>A0ABR3GWZ3</accession>
<dbReference type="InterPro" id="IPR001401">
    <property type="entry name" value="Dynamin_GTPase"/>
</dbReference>
<evidence type="ECO:0000259" key="4">
    <source>
        <dbReference type="PROSITE" id="PS51388"/>
    </source>
</evidence>
<keyword evidence="1" id="KW-0547">Nucleotide-binding</keyword>
<dbReference type="PROSITE" id="PS51388">
    <property type="entry name" value="GED"/>
    <property type="match status" value="1"/>
</dbReference>
<feature type="region of interest" description="Disordered" evidence="3">
    <location>
        <begin position="539"/>
        <end position="623"/>
    </location>
</feature>
<dbReference type="Gene3D" id="1.20.120.1240">
    <property type="entry name" value="Dynamin, middle domain"/>
    <property type="match status" value="1"/>
</dbReference>
<feature type="compositionally biased region" description="Polar residues" evidence="3">
    <location>
        <begin position="154"/>
        <end position="164"/>
    </location>
</feature>
<dbReference type="InterPro" id="IPR000375">
    <property type="entry name" value="Dynamin_stalk"/>
</dbReference>
<dbReference type="InterPro" id="IPR003130">
    <property type="entry name" value="GED"/>
</dbReference>
<dbReference type="InterPro" id="IPR022812">
    <property type="entry name" value="Dynamin"/>
</dbReference>
<dbReference type="Proteomes" id="UP001447188">
    <property type="component" value="Unassembled WGS sequence"/>
</dbReference>
<evidence type="ECO:0000313" key="6">
    <source>
        <dbReference type="Proteomes" id="UP001447188"/>
    </source>
</evidence>
<dbReference type="EMBL" id="JBBBZM010000003">
    <property type="protein sequence ID" value="KAL0640425.1"/>
    <property type="molecule type" value="Genomic_DNA"/>
</dbReference>
<feature type="compositionally biased region" description="Basic and acidic residues" evidence="3">
    <location>
        <begin position="1"/>
        <end position="15"/>
    </location>
</feature>
<dbReference type="Pfam" id="PF02212">
    <property type="entry name" value="GED"/>
    <property type="match status" value="1"/>
</dbReference>
<keyword evidence="6" id="KW-1185">Reference proteome</keyword>